<evidence type="ECO:0000313" key="3">
    <source>
        <dbReference type="EnsemblMetazoa" id="CLYHEMP022879.1"/>
    </source>
</evidence>
<keyword evidence="4" id="KW-1185">Reference proteome</keyword>
<sequence>MSSSAHGRFDPSFNLPSIKTWLRGANITPKKQHKHQEKGLEMNDEKKGRENVQRVNQVYSEESKDTPQRSLETSEAADSKRRENQNPLDPFWIEAGKSGNLSNTTDQECKIFQKCLNPLLLLMKVSGLYFDDIGRYKIFNRLSKIYCLANNVFIILIFISTCADIYMSDSLVQYYMRSVNLLCLMKSAIQVTIIMRLCQKKFLWKFIEQLESFIVD</sequence>
<dbReference type="Proteomes" id="UP000594262">
    <property type="component" value="Unplaced"/>
</dbReference>
<feature type="transmembrane region" description="Helical" evidence="2">
    <location>
        <begin position="145"/>
        <end position="167"/>
    </location>
</feature>
<evidence type="ECO:0000256" key="2">
    <source>
        <dbReference type="SAM" id="Phobius"/>
    </source>
</evidence>
<keyword evidence="2" id="KW-0812">Transmembrane</keyword>
<accession>A0A7M5XGA8</accession>
<keyword evidence="2" id="KW-1133">Transmembrane helix</keyword>
<dbReference type="EnsemblMetazoa" id="CLYHEMT022879.1">
    <property type="protein sequence ID" value="CLYHEMP022879.1"/>
    <property type="gene ID" value="CLYHEMG022879"/>
</dbReference>
<protein>
    <submittedName>
        <fullName evidence="3">Uncharacterized protein</fullName>
    </submittedName>
</protein>
<evidence type="ECO:0000313" key="4">
    <source>
        <dbReference type="Proteomes" id="UP000594262"/>
    </source>
</evidence>
<proteinExistence type="predicted"/>
<keyword evidence="2" id="KW-0472">Membrane</keyword>
<dbReference type="AlphaFoldDB" id="A0A7M5XGA8"/>
<feature type="region of interest" description="Disordered" evidence="1">
    <location>
        <begin position="1"/>
        <end position="90"/>
    </location>
</feature>
<name>A0A7M5XGA8_9CNID</name>
<reference evidence="3" key="1">
    <citation type="submission" date="2021-01" db="UniProtKB">
        <authorList>
            <consortium name="EnsemblMetazoa"/>
        </authorList>
    </citation>
    <scope>IDENTIFICATION</scope>
</reference>
<evidence type="ECO:0000256" key="1">
    <source>
        <dbReference type="SAM" id="MobiDB-lite"/>
    </source>
</evidence>
<organism evidence="3 4">
    <name type="scientific">Clytia hemisphaerica</name>
    <dbReference type="NCBI Taxonomy" id="252671"/>
    <lineage>
        <taxon>Eukaryota</taxon>
        <taxon>Metazoa</taxon>
        <taxon>Cnidaria</taxon>
        <taxon>Hydrozoa</taxon>
        <taxon>Hydroidolina</taxon>
        <taxon>Leptothecata</taxon>
        <taxon>Obeliida</taxon>
        <taxon>Clytiidae</taxon>
        <taxon>Clytia</taxon>
    </lineage>
</organism>
<feature type="compositionally biased region" description="Basic and acidic residues" evidence="1">
    <location>
        <begin position="37"/>
        <end position="52"/>
    </location>
</feature>